<keyword evidence="5 6" id="KW-0224">Dipeptidase</keyword>
<evidence type="ECO:0000256" key="1">
    <source>
        <dbReference type="ARBA" id="ARBA00001670"/>
    </source>
</evidence>
<evidence type="ECO:0000256" key="2">
    <source>
        <dbReference type="ARBA" id="ARBA00007225"/>
    </source>
</evidence>
<sequence>MKNYYSESKAECSEIAASACTTILVGNQVTVDGSFIIARNEDHEAINAKRFNFHPAEDAQLSDFHSIGAMGNDFTYPAAKNALQYTSNSDFDTEGTSFGAAGFNSAGVGITATETIFNNAQVLAIDPYVTKTGIGEDAIVNVILPRVRSAKEGVALLGHIIETQGTAEGFGVAFMDKEGIWYLETGSGHHWMAAKIPTDKYFVSANQGRLVDYIANHPDFMVSEGLVEFAQKHHLPSAENSDSFNFHRAYSQDVEHDKTYNYPRVWTLQHMYSDGLKTEIDQGESFPVYLTPKNKLSVYDVMQGLRNHYQATEHDPYSHSNPNDPYRPISVFRTEHSHVLQLRPELPIAIGEIQYIAYGMTALSVYLPFYQGMTSVPEALTLGDNKADSYSAYWKFRKLQTLAMMDWNQFSPIVQQAYHDFEQQTAHKQKLMEAEYIALYTTHPEQAVALINAFEHEVVALALALTEELTNELFTRLTVNVDKLYNFSGA</sequence>
<keyword evidence="4 6" id="KW-0378">Hydrolase</keyword>
<evidence type="ECO:0000256" key="6">
    <source>
        <dbReference type="RuleBase" id="RU364089"/>
    </source>
</evidence>
<evidence type="ECO:0000313" key="8">
    <source>
        <dbReference type="Proteomes" id="UP000240989"/>
    </source>
</evidence>
<keyword evidence="8" id="KW-1185">Reference proteome</keyword>
<name>A0ABX5GZK5_PHOAN</name>
<evidence type="ECO:0000256" key="3">
    <source>
        <dbReference type="ARBA" id="ARBA00022670"/>
    </source>
</evidence>
<evidence type="ECO:0000256" key="5">
    <source>
        <dbReference type="ARBA" id="ARBA00022997"/>
    </source>
</evidence>
<dbReference type="PANTHER" id="PTHR12994">
    <property type="entry name" value="SECERNIN"/>
    <property type="match status" value="1"/>
</dbReference>
<dbReference type="PANTHER" id="PTHR12994:SF17">
    <property type="entry name" value="LD30995P"/>
    <property type="match status" value="1"/>
</dbReference>
<dbReference type="RefSeq" id="WP_045153976.1">
    <property type="nucleotide sequence ID" value="NZ_JZSW01000026.1"/>
</dbReference>
<gene>
    <name evidence="7" type="ORF">C0W27_20255</name>
</gene>
<dbReference type="InterPro" id="IPR005322">
    <property type="entry name" value="Peptidase_C69"/>
</dbReference>
<proteinExistence type="inferred from homology"/>
<comment type="catalytic activity">
    <reaction evidence="1">
        <text>an L-aminoacyl-L-amino acid + H2O = 2 an L-alpha-amino acid</text>
        <dbReference type="Rhea" id="RHEA:48940"/>
        <dbReference type="ChEBI" id="CHEBI:15377"/>
        <dbReference type="ChEBI" id="CHEBI:59869"/>
        <dbReference type="ChEBI" id="CHEBI:77460"/>
        <dbReference type="EC" id="3.4.13.19"/>
    </reaction>
</comment>
<dbReference type="Proteomes" id="UP000240989">
    <property type="component" value="Unassembled WGS sequence"/>
</dbReference>
<comment type="caution">
    <text evidence="7">The sequence shown here is derived from an EMBL/GenBank/DDBJ whole genome shotgun (WGS) entry which is preliminary data.</text>
</comment>
<comment type="similarity">
    <text evidence="2 6">Belongs to the peptidase C69 family.</text>
</comment>
<evidence type="ECO:0000313" key="7">
    <source>
        <dbReference type="EMBL" id="PSX04793.1"/>
    </source>
</evidence>
<dbReference type="Pfam" id="PF03577">
    <property type="entry name" value="Peptidase_C69"/>
    <property type="match status" value="1"/>
</dbReference>
<evidence type="ECO:0000256" key="4">
    <source>
        <dbReference type="ARBA" id="ARBA00022801"/>
    </source>
</evidence>
<protein>
    <recommendedName>
        <fullName evidence="6">Dipeptidase</fullName>
        <ecNumber evidence="6">3.4.-.-</ecNumber>
    </recommendedName>
</protein>
<dbReference type="EC" id="3.4.-.-" evidence="6"/>
<accession>A0ABX5GZK5</accession>
<keyword evidence="3 6" id="KW-0645">Protease</keyword>
<dbReference type="NCBIfam" id="NF033678">
    <property type="entry name" value="C69_fam_dipept"/>
    <property type="match status" value="1"/>
</dbReference>
<dbReference type="InterPro" id="IPR047804">
    <property type="entry name" value="C69_dipept_A-like"/>
</dbReference>
<dbReference type="EMBL" id="PYOU01000025">
    <property type="protein sequence ID" value="PSX04793.1"/>
    <property type="molecule type" value="Genomic_DNA"/>
</dbReference>
<reference evidence="7 8" key="1">
    <citation type="submission" date="2018-01" db="EMBL/GenBank/DDBJ databases">
        <title>Whole genome sequencing of Histamine producing bacteria.</title>
        <authorList>
            <person name="Butler K."/>
        </authorList>
    </citation>
    <scope>NUCLEOTIDE SEQUENCE [LARGE SCALE GENOMIC DNA]</scope>
    <source>
        <strain evidence="7 8">A6-1</strain>
    </source>
</reference>
<organism evidence="7 8">
    <name type="scientific">Photobacterium angustum</name>
    <dbReference type="NCBI Taxonomy" id="661"/>
    <lineage>
        <taxon>Bacteria</taxon>
        <taxon>Pseudomonadati</taxon>
        <taxon>Pseudomonadota</taxon>
        <taxon>Gammaproteobacteria</taxon>
        <taxon>Vibrionales</taxon>
        <taxon>Vibrionaceae</taxon>
        <taxon>Photobacterium</taxon>
    </lineage>
</organism>
<dbReference type="Gene3D" id="3.60.60.10">
    <property type="entry name" value="Penicillin V Acylase, Chain A"/>
    <property type="match status" value="1"/>
</dbReference>